<dbReference type="FunFam" id="3.40.190.10:FF:000050">
    <property type="entry name" value="Sulfonate ABC transporter substrate-binding protein"/>
    <property type="match status" value="1"/>
</dbReference>
<dbReference type="GO" id="GO:0016020">
    <property type="term" value="C:membrane"/>
    <property type="evidence" value="ECO:0007669"/>
    <property type="project" value="InterPro"/>
</dbReference>
<keyword evidence="4 7" id="KW-0732">Signal</keyword>
<feature type="signal peptide" evidence="7">
    <location>
        <begin position="1"/>
        <end position="21"/>
    </location>
</feature>
<comment type="subcellular location">
    <subcellularLocation>
        <location evidence="1">Periplasm</location>
    </subcellularLocation>
</comment>
<dbReference type="NCBIfam" id="TIGR01728">
    <property type="entry name" value="SsuA_fam"/>
    <property type="match status" value="1"/>
</dbReference>
<evidence type="ECO:0000259" key="8">
    <source>
        <dbReference type="SMART" id="SM00062"/>
    </source>
</evidence>
<keyword evidence="10" id="KW-1185">Reference proteome</keyword>
<dbReference type="InterPro" id="IPR010067">
    <property type="entry name" value="ABC_SsuA_sub-bd"/>
</dbReference>
<evidence type="ECO:0000313" key="10">
    <source>
        <dbReference type="Proteomes" id="UP000243950"/>
    </source>
</evidence>
<dbReference type="GO" id="GO:0042597">
    <property type="term" value="C:periplasmic space"/>
    <property type="evidence" value="ECO:0007669"/>
    <property type="project" value="UniProtKB-SubCell"/>
</dbReference>
<dbReference type="GO" id="GO:0042626">
    <property type="term" value="F:ATPase-coupled transmembrane transporter activity"/>
    <property type="evidence" value="ECO:0007669"/>
    <property type="project" value="InterPro"/>
</dbReference>
<dbReference type="SUPFAM" id="SSF53850">
    <property type="entry name" value="Periplasmic binding protein-like II"/>
    <property type="match status" value="1"/>
</dbReference>
<evidence type="ECO:0000256" key="3">
    <source>
        <dbReference type="ARBA" id="ARBA00022448"/>
    </source>
</evidence>
<gene>
    <name evidence="9" type="ORF">SAMN05216372_11222</name>
</gene>
<protein>
    <recommendedName>
        <fullName evidence="6">Putative aliphatic sulfonates-binding protein</fullName>
    </recommendedName>
</protein>
<evidence type="ECO:0000256" key="1">
    <source>
        <dbReference type="ARBA" id="ARBA00004418"/>
    </source>
</evidence>
<dbReference type="Proteomes" id="UP000243950">
    <property type="component" value="Unassembled WGS sequence"/>
</dbReference>
<dbReference type="AlphaFoldDB" id="A0A1I1YSG5"/>
<dbReference type="Pfam" id="PF09084">
    <property type="entry name" value="NMT1"/>
    <property type="match status" value="1"/>
</dbReference>
<reference evidence="10" key="1">
    <citation type="submission" date="2016-10" db="EMBL/GenBank/DDBJ databases">
        <authorList>
            <person name="Varghese N."/>
            <person name="Submissions S."/>
        </authorList>
    </citation>
    <scope>NUCLEOTIDE SEQUENCE [LARGE SCALE GENOMIC DNA]</scope>
    <source>
        <strain evidence="10">JCM 2783</strain>
    </source>
</reference>
<dbReference type="InterPro" id="IPR015168">
    <property type="entry name" value="SsuA/THI5"/>
</dbReference>
<dbReference type="PANTHER" id="PTHR30024:SF48">
    <property type="entry name" value="ABC TRANSPORTER SUBSTRATE-BINDING PROTEIN"/>
    <property type="match status" value="1"/>
</dbReference>
<comment type="similarity">
    <text evidence="2">Belongs to the bacterial solute-binding protein SsuA/TauA family.</text>
</comment>
<evidence type="ECO:0000256" key="2">
    <source>
        <dbReference type="ARBA" id="ARBA00010742"/>
    </source>
</evidence>
<evidence type="ECO:0000313" key="9">
    <source>
        <dbReference type="EMBL" id="SFE22534.1"/>
    </source>
</evidence>
<evidence type="ECO:0000256" key="4">
    <source>
        <dbReference type="ARBA" id="ARBA00022729"/>
    </source>
</evidence>
<keyword evidence="3" id="KW-0813">Transport</keyword>
<sequence>MKIRTGLSALLLSTLSLAVSAADLTIGDQRGNARAVMEAAGVLDGLDYQIQWREFPNAAPLLEALRAGHLDGGLVGEAPLTFAAAAGLEAKAIQAASYLGNALIISGNAGIASVADLNGKKIAAVKGSSGQALALNALARAGLKPSDVTFVNTTPSEATLALSNGSVDAVATWEPYVSFAVQQSGAKILADGKDYPSLNYLVAANTVLQGKRAELKDFAARLAQARIWGAAHPEPYAKAIASLLKLPQAVALGKVQREVNTPETDLAAVRALQQATIDLYQREGLIPRSFPADSVIEASFFTEQTP</sequence>
<dbReference type="SMART" id="SM00062">
    <property type="entry name" value="PBPb"/>
    <property type="match status" value="1"/>
</dbReference>
<dbReference type="InterPro" id="IPR001638">
    <property type="entry name" value="Solute-binding_3/MltF_N"/>
</dbReference>
<feature type="domain" description="Solute-binding protein family 3/N-terminal" evidence="8">
    <location>
        <begin position="14"/>
        <end position="232"/>
    </location>
</feature>
<organism evidence="9 10">
    <name type="scientific">Pseudomonas straminea</name>
    <dbReference type="NCBI Taxonomy" id="47882"/>
    <lineage>
        <taxon>Bacteria</taxon>
        <taxon>Pseudomonadati</taxon>
        <taxon>Pseudomonadota</taxon>
        <taxon>Gammaproteobacteria</taxon>
        <taxon>Pseudomonadales</taxon>
        <taxon>Pseudomonadaceae</taxon>
        <taxon>Phytopseudomonas</taxon>
    </lineage>
</organism>
<feature type="chain" id="PRO_5017385549" description="Putative aliphatic sulfonates-binding protein" evidence="7">
    <location>
        <begin position="22"/>
        <end position="306"/>
    </location>
</feature>
<dbReference type="PANTHER" id="PTHR30024">
    <property type="entry name" value="ALIPHATIC SULFONATES-BINDING PROTEIN-RELATED"/>
    <property type="match status" value="1"/>
</dbReference>
<dbReference type="Gene3D" id="3.40.190.10">
    <property type="entry name" value="Periplasmic binding protein-like II"/>
    <property type="match status" value="2"/>
</dbReference>
<proteinExistence type="inferred from homology"/>
<evidence type="ECO:0000256" key="5">
    <source>
        <dbReference type="ARBA" id="ARBA00055538"/>
    </source>
</evidence>
<dbReference type="RefSeq" id="WP_093507045.1">
    <property type="nucleotide sequence ID" value="NZ_BSSG01000012.1"/>
</dbReference>
<evidence type="ECO:0000256" key="7">
    <source>
        <dbReference type="SAM" id="SignalP"/>
    </source>
</evidence>
<evidence type="ECO:0000256" key="6">
    <source>
        <dbReference type="ARBA" id="ARBA00070228"/>
    </source>
</evidence>
<name>A0A1I1YSG5_PSEOC</name>
<comment type="function">
    <text evidence="5">Part of a binding-protein-dependent transport system for aliphatic sulfonates. Putative binding protein.</text>
</comment>
<accession>A0A1I1YSG5</accession>
<dbReference type="EMBL" id="FOMO01000012">
    <property type="protein sequence ID" value="SFE22534.1"/>
    <property type="molecule type" value="Genomic_DNA"/>
</dbReference>